<evidence type="ECO:0000313" key="2">
    <source>
        <dbReference type="EMBL" id="HJA98514.1"/>
    </source>
</evidence>
<feature type="signal peptide" evidence="1">
    <location>
        <begin position="1"/>
        <end position="22"/>
    </location>
</feature>
<gene>
    <name evidence="2" type="ORF">H9779_02795</name>
</gene>
<name>A0A9D2L3V2_9BACT</name>
<proteinExistence type="predicted"/>
<evidence type="ECO:0000256" key="1">
    <source>
        <dbReference type="SAM" id="SignalP"/>
    </source>
</evidence>
<comment type="caution">
    <text evidence="2">The sequence shown here is derived from an EMBL/GenBank/DDBJ whole genome shotgun (WGS) entry which is preliminary data.</text>
</comment>
<accession>A0A9D2L3V2</accession>
<organism evidence="2 3">
    <name type="scientific">Candidatus Alistipes avicola</name>
    <dbReference type="NCBI Taxonomy" id="2838432"/>
    <lineage>
        <taxon>Bacteria</taxon>
        <taxon>Pseudomonadati</taxon>
        <taxon>Bacteroidota</taxon>
        <taxon>Bacteroidia</taxon>
        <taxon>Bacteroidales</taxon>
        <taxon>Rikenellaceae</taxon>
        <taxon>Alistipes</taxon>
    </lineage>
</organism>
<reference evidence="2" key="1">
    <citation type="journal article" date="2021" name="PeerJ">
        <title>Extensive microbial diversity within the chicken gut microbiome revealed by metagenomics and culture.</title>
        <authorList>
            <person name="Gilroy R."/>
            <person name="Ravi A."/>
            <person name="Getino M."/>
            <person name="Pursley I."/>
            <person name="Horton D.L."/>
            <person name="Alikhan N.F."/>
            <person name="Baker D."/>
            <person name="Gharbi K."/>
            <person name="Hall N."/>
            <person name="Watson M."/>
            <person name="Adriaenssens E.M."/>
            <person name="Foster-Nyarko E."/>
            <person name="Jarju S."/>
            <person name="Secka A."/>
            <person name="Antonio M."/>
            <person name="Oren A."/>
            <person name="Chaudhuri R.R."/>
            <person name="La Ragione R."/>
            <person name="Hildebrand F."/>
            <person name="Pallen M.J."/>
        </authorList>
    </citation>
    <scope>NUCLEOTIDE SEQUENCE</scope>
    <source>
        <strain evidence="2">CHK169-11906</strain>
    </source>
</reference>
<keyword evidence="1" id="KW-0732">Signal</keyword>
<dbReference type="AlphaFoldDB" id="A0A9D2L3V2"/>
<dbReference type="Proteomes" id="UP000824259">
    <property type="component" value="Unassembled WGS sequence"/>
</dbReference>
<feature type="chain" id="PRO_5039258110" evidence="1">
    <location>
        <begin position="23"/>
        <end position="496"/>
    </location>
</feature>
<evidence type="ECO:0000313" key="3">
    <source>
        <dbReference type="Proteomes" id="UP000824259"/>
    </source>
</evidence>
<sequence length="496" mass="55320">MKKYLFLTIAMFATIAMQSCNNDDSDNVPPVTYDVDTVSTDCEGIYFGDAFFPNEVVYTHYLRIGDKPLTDQGNLDPTGTYYILRVNAPLEDFPAAGSYETTSETGKYTEYTIPTGDLSYINHKGAMKYIKEGTMEVSTSEGKYTIEITLTTTDGNSFHTIYEGDLLLTDKSIEWVAEDMNTQMTTALSWYLDDDPDYKNTNINITLYENLDDAGWLVAPSSVLILVGRGEFNDDGELLPGSFSIVSGDATNNSFTQGECVNFLNAPFPAGSNLKYYYDANDSSAIQVGLAESGTVDIQKNEDEYTITYELITSNGKTLTGSYTGPLVVEDAPKVIEKHEWDLPEDHVMEFTSKTLQVQAFSDKWTVEGAMTWQFQFKQFDSNWSFWSDQLTIQIVNSLEDSEEPVPGIYEISDTKEVGTAIVGSYTQTEISSFGTGTYFQYYQDGLVKWAGGATDGQVEIIKNSDGTYTFNFDFLDGQQEPKHFSGSWTGTVDIW</sequence>
<dbReference type="PROSITE" id="PS51257">
    <property type="entry name" value="PROKAR_LIPOPROTEIN"/>
    <property type="match status" value="1"/>
</dbReference>
<protein>
    <submittedName>
        <fullName evidence="2">Uncharacterized protein</fullName>
    </submittedName>
</protein>
<dbReference type="EMBL" id="DWYR01000009">
    <property type="protein sequence ID" value="HJA98514.1"/>
    <property type="molecule type" value="Genomic_DNA"/>
</dbReference>
<reference evidence="2" key="2">
    <citation type="submission" date="2021-04" db="EMBL/GenBank/DDBJ databases">
        <authorList>
            <person name="Gilroy R."/>
        </authorList>
    </citation>
    <scope>NUCLEOTIDE SEQUENCE</scope>
    <source>
        <strain evidence="2">CHK169-11906</strain>
    </source>
</reference>